<dbReference type="InterPro" id="IPR009057">
    <property type="entry name" value="Homeodomain-like_sf"/>
</dbReference>
<accession>A0AAD9ILP6</accession>
<evidence type="ECO:0000259" key="2">
    <source>
        <dbReference type="PROSITE" id="PS50090"/>
    </source>
</evidence>
<feature type="compositionally biased region" description="Basic and acidic residues" evidence="1">
    <location>
        <begin position="374"/>
        <end position="391"/>
    </location>
</feature>
<dbReference type="PROSITE" id="PS51294">
    <property type="entry name" value="HTH_MYB"/>
    <property type="match status" value="1"/>
</dbReference>
<feature type="compositionally biased region" description="Acidic residues" evidence="1">
    <location>
        <begin position="419"/>
        <end position="435"/>
    </location>
</feature>
<dbReference type="PANTHER" id="PTHR46993:SF4">
    <property type="entry name" value="MYB-LIKE HTH TRANSCRIPTIONAL REGULATOR FAMILY PROTEIN"/>
    <property type="match status" value="1"/>
</dbReference>
<dbReference type="PROSITE" id="PS50090">
    <property type="entry name" value="MYB_LIKE"/>
    <property type="match status" value="1"/>
</dbReference>
<dbReference type="AlphaFoldDB" id="A0AAD9ILP6"/>
<feature type="domain" description="HTH myb-type" evidence="3">
    <location>
        <begin position="281"/>
        <end position="339"/>
    </location>
</feature>
<evidence type="ECO:0000256" key="1">
    <source>
        <dbReference type="SAM" id="MobiDB-lite"/>
    </source>
</evidence>
<dbReference type="PANTHER" id="PTHR46993">
    <property type="entry name" value="MYB TRANSCRIPTION FACTOR"/>
    <property type="match status" value="1"/>
</dbReference>
<dbReference type="InterPro" id="IPR001005">
    <property type="entry name" value="SANT/Myb"/>
</dbReference>
<gene>
    <name evidence="4" type="ORF">QBZ16_002610</name>
</gene>
<evidence type="ECO:0000313" key="5">
    <source>
        <dbReference type="Proteomes" id="UP001255856"/>
    </source>
</evidence>
<feature type="compositionally biased region" description="Low complexity" evidence="1">
    <location>
        <begin position="439"/>
        <end position="452"/>
    </location>
</feature>
<sequence length="511" mass="54921">MDDPSIPNKTVQNLVGHLPPELLTDLLRVRLLLRDLEAELASGTIGQELRLALEPLEALLPKAIENGKALAPPHHLIQDVRAEIVVDLLDGIPTHKGVCKLYRRLYGKVRKDAEGEEPEALERLQHRNDIWEAIKCVGSLDKDAIRDLLGLSDLPHRLQQYAAQLRKGLGPNVLEMGVAVASLANAGGADPLPAALRAAAAAGGPAGASAHQSPPAGADRMLTPVAAGQLLSRGVGQVRTWSSPSPARAAGPMALPSDLLALANPAPLSVGTPGSQRKEKTERRKPNKWSPEEVALLLRLCAEHKAGNWALIQAVGGWESKRTQVDLKDKWRNLKKRYPDLQALEEKRKEPEAKTGAAPEVPAPPPVDVEEEVRESVRLRLVRDAEAKRAAPEAAEGEPEAKRRRSEEDSGTEGTAEVEQSDAETVVADEAEPDEEAARSATSSPAPTQPARGRGRRRAALVAELNFAPDPEADAVLETAPTQVLEPEPLAAPSPVKKRRGRPPKRAAKQP</sequence>
<feature type="region of interest" description="Disordered" evidence="1">
    <location>
        <begin position="342"/>
        <end position="511"/>
    </location>
</feature>
<dbReference type="Pfam" id="PF00249">
    <property type="entry name" value="Myb_DNA-binding"/>
    <property type="match status" value="1"/>
</dbReference>
<dbReference type="Gene3D" id="1.10.10.60">
    <property type="entry name" value="Homeodomain-like"/>
    <property type="match status" value="1"/>
</dbReference>
<dbReference type="SUPFAM" id="SSF46689">
    <property type="entry name" value="Homeodomain-like"/>
    <property type="match status" value="1"/>
</dbReference>
<feature type="compositionally biased region" description="Basic residues" evidence="1">
    <location>
        <begin position="496"/>
        <end position="511"/>
    </location>
</feature>
<protein>
    <submittedName>
        <fullName evidence="4">Uncharacterized protein</fullName>
    </submittedName>
</protein>
<feature type="compositionally biased region" description="Basic and acidic residues" evidence="1">
    <location>
        <begin position="399"/>
        <end position="408"/>
    </location>
</feature>
<comment type="caution">
    <text evidence="4">The sequence shown here is derived from an EMBL/GenBank/DDBJ whole genome shotgun (WGS) entry which is preliminary data.</text>
</comment>
<dbReference type="EMBL" id="JASFZW010000003">
    <property type="protein sequence ID" value="KAK2078920.1"/>
    <property type="molecule type" value="Genomic_DNA"/>
</dbReference>
<feature type="region of interest" description="Disordered" evidence="1">
    <location>
        <begin position="264"/>
        <end position="288"/>
    </location>
</feature>
<reference evidence="4" key="1">
    <citation type="submission" date="2021-01" db="EMBL/GenBank/DDBJ databases">
        <authorList>
            <person name="Eckstrom K.M.E."/>
        </authorList>
    </citation>
    <scope>NUCLEOTIDE SEQUENCE</scope>
    <source>
        <strain evidence="4">UVCC 0001</strain>
    </source>
</reference>
<dbReference type="SMART" id="SM00717">
    <property type="entry name" value="SANT"/>
    <property type="match status" value="1"/>
</dbReference>
<dbReference type="CDD" id="cd11660">
    <property type="entry name" value="SANT_TRF"/>
    <property type="match status" value="1"/>
</dbReference>
<name>A0AAD9ILP6_PROWI</name>
<feature type="domain" description="Myb-like" evidence="2">
    <location>
        <begin position="281"/>
        <end position="335"/>
    </location>
</feature>
<evidence type="ECO:0000259" key="3">
    <source>
        <dbReference type="PROSITE" id="PS51294"/>
    </source>
</evidence>
<proteinExistence type="predicted"/>
<evidence type="ECO:0000313" key="4">
    <source>
        <dbReference type="EMBL" id="KAK2078920.1"/>
    </source>
</evidence>
<feature type="compositionally biased region" description="Basic and acidic residues" evidence="1">
    <location>
        <begin position="344"/>
        <end position="353"/>
    </location>
</feature>
<dbReference type="Proteomes" id="UP001255856">
    <property type="component" value="Unassembled WGS sequence"/>
</dbReference>
<organism evidence="4 5">
    <name type="scientific">Prototheca wickerhamii</name>
    <dbReference type="NCBI Taxonomy" id="3111"/>
    <lineage>
        <taxon>Eukaryota</taxon>
        <taxon>Viridiplantae</taxon>
        <taxon>Chlorophyta</taxon>
        <taxon>core chlorophytes</taxon>
        <taxon>Trebouxiophyceae</taxon>
        <taxon>Chlorellales</taxon>
        <taxon>Chlorellaceae</taxon>
        <taxon>Prototheca</taxon>
    </lineage>
</organism>
<keyword evidence="5" id="KW-1185">Reference proteome</keyword>
<dbReference type="InterPro" id="IPR017930">
    <property type="entry name" value="Myb_dom"/>
</dbReference>